<feature type="domain" description="DUF7916" evidence="1">
    <location>
        <begin position="7"/>
        <end position="310"/>
    </location>
</feature>
<evidence type="ECO:0000259" key="1">
    <source>
        <dbReference type="Pfam" id="PF25509"/>
    </source>
</evidence>
<name>A0A212PXD0_9CHLR</name>
<accession>A0A212PXD0</accession>
<sequence>MSVKRLLDAFASDFRAMDGRELRESIRLAEGRTLCAEILVLAPPLVDGISNVELAAAMGADLILLNGYDVLQPQVMGFPGSGDLDLGWAHLPAGVGITPGQIKQWVGRPVGLNLEPIPIPELAARAPGRLATPENARRAHEQGADFLVITGNPKTGVTGKGIAEAVRRIREDLGDALLLLAGKMHRAGVNQPVVTEADVEAFLAAGADGVLIPLPGTVPGLLEHEAARLVERIHQAGRLVMGTIGTSQEGASSSVIEQLALTGKRIGVDLFHIGDAGFTGIAFPENIYTLSIAIRGRRHTWRRMAASPYR</sequence>
<dbReference type="Pfam" id="PF25509">
    <property type="entry name" value="DUF7916"/>
    <property type="match status" value="1"/>
</dbReference>
<dbReference type="SUPFAM" id="SSF51395">
    <property type="entry name" value="FMN-linked oxidoreductases"/>
    <property type="match status" value="1"/>
</dbReference>
<dbReference type="AlphaFoldDB" id="A0A212PXD0"/>
<organism evidence="2 3">
    <name type="scientific">Thermoflexus hugenholtzii JAD2</name>
    <dbReference type="NCBI Taxonomy" id="877466"/>
    <lineage>
        <taxon>Bacteria</taxon>
        <taxon>Bacillati</taxon>
        <taxon>Chloroflexota</taxon>
        <taxon>Thermoflexia</taxon>
        <taxon>Thermoflexales</taxon>
        <taxon>Thermoflexaceae</taxon>
        <taxon>Thermoflexus</taxon>
    </lineage>
</organism>
<evidence type="ECO:0000313" key="2">
    <source>
        <dbReference type="EMBL" id="SNB51601.1"/>
    </source>
</evidence>
<keyword evidence="3" id="KW-1185">Reference proteome</keyword>
<dbReference type="SUPFAM" id="SSF51366">
    <property type="entry name" value="Ribulose-phoshate binding barrel"/>
    <property type="match status" value="1"/>
</dbReference>
<evidence type="ECO:0000313" key="3">
    <source>
        <dbReference type="Proteomes" id="UP000197025"/>
    </source>
</evidence>
<dbReference type="InterPro" id="IPR057238">
    <property type="entry name" value="DUF7916"/>
</dbReference>
<proteinExistence type="predicted"/>
<gene>
    <name evidence="2" type="ORF">SAMN02746019_00021760</name>
</gene>
<dbReference type="Proteomes" id="UP000197025">
    <property type="component" value="Unassembled WGS sequence"/>
</dbReference>
<protein>
    <recommendedName>
        <fullName evidence="1">DUF7916 domain-containing protein</fullName>
    </recommendedName>
</protein>
<dbReference type="EMBL" id="FYEK01000003">
    <property type="protein sequence ID" value="SNB51601.1"/>
    <property type="molecule type" value="Genomic_DNA"/>
</dbReference>
<dbReference type="InParanoid" id="A0A212PXD0"/>
<reference evidence="3" key="1">
    <citation type="submission" date="2017-06" db="EMBL/GenBank/DDBJ databases">
        <authorList>
            <person name="Varghese N."/>
            <person name="Submissions S."/>
        </authorList>
    </citation>
    <scope>NUCLEOTIDE SEQUENCE [LARGE SCALE GENOMIC DNA]</scope>
    <source>
        <strain evidence="3">JAD2</strain>
    </source>
</reference>
<dbReference type="InterPro" id="IPR011060">
    <property type="entry name" value="RibuloseP-bd_barrel"/>
</dbReference>